<name>A0ABD5RA20_9EURY</name>
<keyword evidence="2" id="KW-1185">Reference proteome</keyword>
<organism evidence="1 2">
    <name type="scientific">Salinirubrum litoreum</name>
    <dbReference type="NCBI Taxonomy" id="1126234"/>
    <lineage>
        <taxon>Archaea</taxon>
        <taxon>Methanobacteriati</taxon>
        <taxon>Methanobacteriota</taxon>
        <taxon>Stenosarchaea group</taxon>
        <taxon>Halobacteria</taxon>
        <taxon>Halobacteriales</taxon>
        <taxon>Haloferacaceae</taxon>
        <taxon>Salinirubrum</taxon>
    </lineage>
</organism>
<reference evidence="1 2" key="1">
    <citation type="journal article" date="2019" name="Int. J. Syst. Evol. Microbiol.">
        <title>The Global Catalogue of Microorganisms (GCM) 10K type strain sequencing project: providing services to taxonomists for standard genome sequencing and annotation.</title>
        <authorList>
            <consortium name="The Broad Institute Genomics Platform"/>
            <consortium name="The Broad Institute Genome Sequencing Center for Infectious Disease"/>
            <person name="Wu L."/>
            <person name="Ma J."/>
        </authorList>
    </citation>
    <scope>NUCLEOTIDE SEQUENCE [LARGE SCALE GENOMIC DNA]</scope>
    <source>
        <strain evidence="1 2">CGMCC 1.12237</strain>
    </source>
</reference>
<proteinExistence type="predicted"/>
<evidence type="ECO:0000313" key="1">
    <source>
        <dbReference type="EMBL" id="MFC5366876.1"/>
    </source>
</evidence>
<dbReference type="EMBL" id="JBHSKX010000001">
    <property type="protein sequence ID" value="MFC5366876.1"/>
    <property type="molecule type" value="Genomic_DNA"/>
</dbReference>
<gene>
    <name evidence="1" type="ORF">ACFPJ5_07975</name>
</gene>
<dbReference type="RefSeq" id="WP_227227790.1">
    <property type="nucleotide sequence ID" value="NZ_JAJCVJ010000001.1"/>
</dbReference>
<protein>
    <submittedName>
        <fullName evidence="1">DUF5793 family protein</fullName>
    </submittedName>
</protein>
<dbReference type="InterPro" id="IPR043811">
    <property type="entry name" value="DUF5793"/>
</dbReference>
<dbReference type="Proteomes" id="UP001596201">
    <property type="component" value="Unassembled WGS sequence"/>
</dbReference>
<evidence type="ECO:0000313" key="2">
    <source>
        <dbReference type="Proteomes" id="UP001596201"/>
    </source>
</evidence>
<accession>A0ABD5RA20</accession>
<comment type="caution">
    <text evidence="1">The sequence shown here is derived from an EMBL/GenBank/DDBJ whole genome shotgun (WGS) entry which is preliminary data.</text>
</comment>
<sequence>MRRDYFELEVHNVGSSGEDTSGKPTVMIDFHGPSDTLRERLTGLDGELLDASETDAAFRLQGPADDPETTGVVSLTNRTNGDFLLELNEEAGNVFDFIRSAREYAESVGEDDGKYRIEISVDGDLVTSYEKSMFLVYDEDGSLLRARSLIPSGVEL</sequence>
<dbReference type="AlphaFoldDB" id="A0ABD5RA20"/>
<dbReference type="Pfam" id="PF19106">
    <property type="entry name" value="DUF5793"/>
    <property type="match status" value="1"/>
</dbReference>